<evidence type="ECO:0000256" key="4">
    <source>
        <dbReference type="SAM" id="MobiDB-lite"/>
    </source>
</evidence>
<feature type="repeat" description="TPR" evidence="2">
    <location>
        <begin position="861"/>
        <end position="894"/>
    </location>
</feature>
<keyword evidence="3" id="KW-0442">Lipid degradation</keyword>
<dbReference type="Pfam" id="PF13374">
    <property type="entry name" value="TPR_10"/>
    <property type="match status" value="1"/>
</dbReference>
<dbReference type="PRINTS" id="PR00381">
    <property type="entry name" value="KINESINLIGHT"/>
</dbReference>
<sequence>MPGKELRLLALDGGGVRGLSSLMILEQLMQVIDPEHPPKPCEYFDMIGGTSTGGLIAIMLGRLEMTIDECIEAYTSLADKVFQKKAPRMKITGKIRGQFDSKKLEDAIREVVEKRTTQKDTLLKSEADTACKVFVCAFSKHTGTPMCLTSYMPPRGNTDLFKQTKIWEACRATSAATSFFEPISIGRYSEQFVDGGTAVNNPVGELWNQAQAVYGPEPLDDNLDCLVSIGTGVPSLTPVRDDVFHIYESLVAIATETELTAETFRQSKAHLDEQGRYYRFNVSRGLETIGLEESKKKAEIAAATRLYCGSQEVSRQMKACADRASMKQLTSKYHIPFSLRGVPVIEKFADRPLDVAELRQTLLPGRRSSGRQRQICVLSGMGGMGKTQLAAQFARRHHQHYSAVFWLDGTSEDSLKQSIGYSASRVAQGQISEVSRTFLTGQGGDLDLIVEHFRHLLSRPDNNSWLVVLDNVDREYYAQNPQPGSFNVENYLPDADHGAILITTRLSNLKPYATVSKKLQKVDDNLAMAIFCQTYTRKFDKDQARPLLERLDGLPLALTQVAAYMQQTGISFARYIDLYDRRWTDLMQSHETGNGSQLKSIWTTWVISLEAIRAENQAAADLLLLWAFLDNRDLWYGLFERSRKIWTNHTYVNANLQEVCSDEMKFINAIQLLLKYSLIERLEDDSGCIVHPVLHQWARHVQNEEQRIGFARLAVITVGFAVPHGFREDYWTVQRRLMGHADRCFRWVVDDAIKLSRSQEQDRDDRPGYVGPLAVILRCVSFLGDLFVAQTRLGKGSEMYELAFRGYKETMDPEHKWMLTLVNNMGLLYSDQGKLDKAEQMYERALQGREKTLGSEHILTLETVNSLGVLYVRKGKLDKAEEMYDRALRGKEKTLGPGHPSTLLTVNSLGALYVKQGKLDKAEEMFDRASQGKGTALGPGHPSALETVNNLASLYGEQGKLDKAEEMYDRALRGKTLGPGHPLTLDTVNTLGALYLKQGKLDKAEEMFDRASQGKGKALGPEHPSTLMTVNNLGTLYSHQGKLDKAEEMYERALQGFENAVGAESILTYVPALNTCKFLGSLLLDLGRRQEAIEMFHRALTGYQEVYGPSHEQCQEVARWIDEEKQHLQDQEKNETSSDTSKFRKFLRRHRR</sequence>
<dbReference type="GO" id="GO:0016787">
    <property type="term" value="F:hydrolase activity"/>
    <property type="evidence" value="ECO:0007669"/>
    <property type="project" value="UniProtKB-UniRule"/>
</dbReference>
<dbReference type="SUPFAM" id="SSF52540">
    <property type="entry name" value="P-loop containing nucleoside triphosphate hydrolases"/>
    <property type="match status" value="1"/>
</dbReference>
<reference evidence="6" key="1">
    <citation type="journal article" date="2022" name="bioRxiv">
        <title>Deciphering the potential niche of two novel black yeast fungi from a biological soil crust based on their genomes, phenotypes, and melanin regulation.</title>
        <authorList>
            <consortium name="DOE Joint Genome Institute"/>
            <person name="Carr E.C."/>
            <person name="Barton Q."/>
            <person name="Grambo S."/>
            <person name="Sullivan M."/>
            <person name="Renfro C.M."/>
            <person name="Kuo A."/>
            <person name="Pangilinan J."/>
            <person name="Lipzen A."/>
            <person name="Keymanesh K."/>
            <person name="Savage E."/>
            <person name="Barry K."/>
            <person name="Grigoriev I.V."/>
            <person name="Riekhof W.R."/>
            <person name="Harris S.S."/>
        </authorList>
    </citation>
    <scope>NUCLEOTIDE SEQUENCE</scope>
    <source>
        <strain evidence="6">JF 03-4F</strain>
    </source>
</reference>
<evidence type="ECO:0000256" key="3">
    <source>
        <dbReference type="PROSITE-ProRule" id="PRU01161"/>
    </source>
</evidence>
<feature type="repeat" description="TPR" evidence="2">
    <location>
        <begin position="819"/>
        <end position="852"/>
    </location>
</feature>
<dbReference type="InterPro" id="IPR011990">
    <property type="entry name" value="TPR-like_helical_dom_sf"/>
</dbReference>
<dbReference type="Gene3D" id="3.40.1090.10">
    <property type="entry name" value="Cytosolic phospholipase A2 catalytic domain"/>
    <property type="match status" value="1"/>
</dbReference>
<keyword evidence="3" id="KW-0378">Hydrolase</keyword>
<evidence type="ECO:0000256" key="2">
    <source>
        <dbReference type="PROSITE-ProRule" id="PRU00339"/>
    </source>
</evidence>
<dbReference type="PANTHER" id="PTHR46082">
    <property type="entry name" value="ATP/GTP-BINDING PROTEIN-RELATED"/>
    <property type="match status" value="1"/>
</dbReference>
<dbReference type="Proteomes" id="UP001203852">
    <property type="component" value="Unassembled WGS sequence"/>
</dbReference>
<dbReference type="GO" id="GO:0043531">
    <property type="term" value="F:ADP binding"/>
    <property type="evidence" value="ECO:0007669"/>
    <property type="project" value="InterPro"/>
</dbReference>
<keyword evidence="2" id="KW-0802">TPR repeat</keyword>
<dbReference type="Pfam" id="PF13424">
    <property type="entry name" value="TPR_12"/>
    <property type="match status" value="3"/>
</dbReference>
<feature type="active site" description="Nucleophile" evidence="3">
    <location>
        <position position="51"/>
    </location>
</feature>
<dbReference type="SMART" id="SM00028">
    <property type="entry name" value="TPR"/>
    <property type="match status" value="7"/>
</dbReference>
<gene>
    <name evidence="6" type="ORF">EDD36DRAFT_462913</name>
</gene>
<dbReference type="InterPro" id="IPR019734">
    <property type="entry name" value="TPR_rpt"/>
</dbReference>
<feature type="short sequence motif" description="GXSXG" evidence="3">
    <location>
        <begin position="49"/>
        <end position="53"/>
    </location>
</feature>
<dbReference type="InterPro" id="IPR002641">
    <property type="entry name" value="PNPLA_dom"/>
</dbReference>
<feature type="compositionally biased region" description="Basic and acidic residues" evidence="4">
    <location>
        <begin position="1126"/>
        <end position="1136"/>
    </location>
</feature>
<dbReference type="SUPFAM" id="SSF48452">
    <property type="entry name" value="TPR-like"/>
    <property type="match status" value="2"/>
</dbReference>
<dbReference type="Pfam" id="PF01734">
    <property type="entry name" value="Patatin"/>
    <property type="match status" value="1"/>
</dbReference>
<feature type="repeat" description="TPR" evidence="2">
    <location>
        <begin position="1027"/>
        <end position="1060"/>
    </location>
</feature>
<dbReference type="AlphaFoldDB" id="A0AAN6IHC9"/>
<dbReference type="EMBL" id="MU404352">
    <property type="protein sequence ID" value="KAI1615399.1"/>
    <property type="molecule type" value="Genomic_DNA"/>
</dbReference>
<dbReference type="GO" id="GO:0046486">
    <property type="term" value="P:glycerolipid metabolic process"/>
    <property type="evidence" value="ECO:0007669"/>
    <property type="project" value="UniProtKB-ARBA"/>
</dbReference>
<dbReference type="Gene3D" id="1.25.40.10">
    <property type="entry name" value="Tetratricopeptide repeat domain"/>
    <property type="match status" value="2"/>
</dbReference>
<feature type="repeat" description="TPR" evidence="2">
    <location>
        <begin position="985"/>
        <end position="1018"/>
    </location>
</feature>
<dbReference type="Gene3D" id="3.40.50.300">
    <property type="entry name" value="P-loop containing nucleotide triphosphate hydrolases"/>
    <property type="match status" value="1"/>
</dbReference>
<feature type="domain" description="PNPLA" evidence="5">
    <location>
        <begin position="9"/>
        <end position="207"/>
    </location>
</feature>
<accession>A0AAN6IHC9</accession>
<feature type="short sequence motif" description="GXGXXG" evidence="3">
    <location>
        <begin position="13"/>
        <end position="18"/>
    </location>
</feature>
<dbReference type="SUPFAM" id="SSF52151">
    <property type="entry name" value="FabD/lysophospholipase-like"/>
    <property type="match status" value="1"/>
</dbReference>
<dbReference type="CDD" id="cd07216">
    <property type="entry name" value="Pat17_PNPLA8_PNPLA9_like3"/>
    <property type="match status" value="1"/>
</dbReference>
<proteinExistence type="predicted"/>
<evidence type="ECO:0000313" key="6">
    <source>
        <dbReference type="EMBL" id="KAI1615399.1"/>
    </source>
</evidence>
<protein>
    <recommendedName>
        <fullName evidence="5">PNPLA domain-containing protein</fullName>
    </recommendedName>
</protein>
<dbReference type="InterPro" id="IPR027417">
    <property type="entry name" value="P-loop_NTPase"/>
</dbReference>
<name>A0AAN6IHC9_9EURO</name>
<keyword evidence="7" id="KW-1185">Reference proteome</keyword>
<dbReference type="GO" id="GO:0016042">
    <property type="term" value="P:lipid catabolic process"/>
    <property type="evidence" value="ECO:0007669"/>
    <property type="project" value="UniProtKB-UniRule"/>
</dbReference>
<feature type="short sequence motif" description="DGA/G" evidence="3">
    <location>
        <begin position="194"/>
        <end position="196"/>
    </location>
</feature>
<comment type="caution">
    <text evidence="6">The sequence shown here is derived from an EMBL/GenBank/DDBJ whole genome shotgun (WGS) entry which is preliminary data.</text>
</comment>
<evidence type="ECO:0000259" key="5">
    <source>
        <dbReference type="PROSITE" id="PS51635"/>
    </source>
</evidence>
<dbReference type="PROSITE" id="PS51635">
    <property type="entry name" value="PNPLA"/>
    <property type="match status" value="1"/>
</dbReference>
<feature type="active site" description="Proton acceptor" evidence="3">
    <location>
        <position position="194"/>
    </location>
</feature>
<evidence type="ECO:0000313" key="7">
    <source>
        <dbReference type="Proteomes" id="UP001203852"/>
    </source>
</evidence>
<organism evidence="6 7">
    <name type="scientific">Exophiala viscosa</name>
    <dbReference type="NCBI Taxonomy" id="2486360"/>
    <lineage>
        <taxon>Eukaryota</taxon>
        <taxon>Fungi</taxon>
        <taxon>Dikarya</taxon>
        <taxon>Ascomycota</taxon>
        <taxon>Pezizomycotina</taxon>
        <taxon>Eurotiomycetes</taxon>
        <taxon>Chaetothyriomycetidae</taxon>
        <taxon>Chaetothyriales</taxon>
        <taxon>Herpotrichiellaceae</taxon>
        <taxon>Exophiala</taxon>
    </lineage>
</organism>
<dbReference type="InterPro" id="IPR016035">
    <property type="entry name" value="Acyl_Trfase/lysoPLipase"/>
</dbReference>
<feature type="compositionally biased region" description="Basic residues" evidence="4">
    <location>
        <begin position="1143"/>
        <end position="1152"/>
    </location>
</feature>
<dbReference type="InterPro" id="IPR053137">
    <property type="entry name" value="NLR-like"/>
</dbReference>
<dbReference type="PROSITE" id="PS50005">
    <property type="entry name" value="TPR"/>
    <property type="match status" value="4"/>
</dbReference>
<dbReference type="PANTHER" id="PTHR46082:SF6">
    <property type="entry name" value="AAA+ ATPASE DOMAIN-CONTAINING PROTEIN-RELATED"/>
    <property type="match status" value="1"/>
</dbReference>
<feature type="region of interest" description="Disordered" evidence="4">
    <location>
        <begin position="1126"/>
        <end position="1152"/>
    </location>
</feature>
<keyword evidence="1 3" id="KW-0443">Lipid metabolism</keyword>
<evidence type="ECO:0000256" key="1">
    <source>
        <dbReference type="ARBA" id="ARBA00023098"/>
    </source>
</evidence>